<feature type="compositionally biased region" description="Basic and acidic residues" evidence="1">
    <location>
        <begin position="84"/>
        <end position="95"/>
    </location>
</feature>
<proteinExistence type="predicted"/>
<dbReference type="OrthoDB" id="1262144at2"/>
<dbReference type="STRING" id="237018.SAMN04489723_101220"/>
<dbReference type="EMBL" id="FOKK01000001">
    <property type="protein sequence ID" value="SFA76365.1"/>
    <property type="molecule type" value="Genomic_DNA"/>
</dbReference>
<dbReference type="AlphaFoldDB" id="A0A1I0VJ06"/>
<dbReference type="Proteomes" id="UP000198790">
    <property type="component" value="Unassembled WGS sequence"/>
</dbReference>
<feature type="region of interest" description="Disordered" evidence="1">
    <location>
        <begin position="73"/>
        <end position="95"/>
    </location>
</feature>
<evidence type="ECO:0000313" key="2">
    <source>
        <dbReference type="EMBL" id="SFA76365.1"/>
    </source>
</evidence>
<dbReference type="RefSeq" id="WP_092894325.1">
    <property type="nucleotide sequence ID" value="NZ_FOKK01000001.1"/>
</dbReference>
<protein>
    <submittedName>
        <fullName evidence="2">Uncharacterized protein</fullName>
    </submittedName>
</protein>
<accession>A0A1I0VJ06</accession>
<name>A0A1I0VJ06_9BACT</name>
<sequence>MKKEKLKSDIYSMIADVESEEWLEEIKTFLANKAAYQERLVSAAQAGENDIINGRLMSLEEIKSRLYDKMKKRSDDVSNGNFISHEDLEKESKNW</sequence>
<reference evidence="2 3" key="1">
    <citation type="submission" date="2016-10" db="EMBL/GenBank/DDBJ databases">
        <authorList>
            <person name="de Groot N.N."/>
        </authorList>
    </citation>
    <scope>NUCLEOTIDE SEQUENCE [LARGE SCALE GENOMIC DNA]</scope>
    <source>
        <strain evidence="2 3">DSM 23399</strain>
    </source>
</reference>
<evidence type="ECO:0000256" key="1">
    <source>
        <dbReference type="SAM" id="MobiDB-lite"/>
    </source>
</evidence>
<organism evidence="2 3">
    <name type="scientific">Algoriphagus aquimarinus</name>
    <dbReference type="NCBI Taxonomy" id="237018"/>
    <lineage>
        <taxon>Bacteria</taxon>
        <taxon>Pseudomonadati</taxon>
        <taxon>Bacteroidota</taxon>
        <taxon>Cytophagia</taxon>
        <taxon>Cytophagales</taxon>
        <taxon>Cyclobacteriaceae</taxon>
        <taxon>Algoriphagus</taxon>
    </lineage>
</organism>
<keyword evidence="3" id="KW-1185">Reference proteome</keyword>
<evidence type="ECO:0000313" key="3">
    <source>
        <dbReference type="Proteomes" id="UP000198790"/>
    </source>
</evidence>
<gene>
    <name evidence="2" type="ORF">SAMN04489723_101220</name>
</gene>